<proteinExistence type="predicted"/>
<dbReference type="Pfam" id="PF22000">
    <property type="entry name" value="DUF6929"/>
    <property type="match status" value="1"/>
</dbReference>
<protein>
    <submittedName>
        <fullName evidence="1">Uncharacterized protein</fullName>
    </submittedName>
</protein>
<organism evidence="1 2">
    <name type="scientific">Sphingobacterium nematocida</name>
    <dbReference type="NCBI Taxonomy" id="1513896"/>
    <lineage>
        <taxon>Bacteria</taxon>
        <taxon>Pseudomonadati</taxon>
        <taxon>Bacteroidota</taxon>
        <taxon>Sphingobacteriia</taxon>
        <taxon>Sphingobacteriales</taxon>
        <taxon>Sphingobacteriaceae</taxon>
        <taxon>Sphingobacterium</taxon>
    </lineage>
</organism>
<keyword evidence="2" id="KW-1185">Reference proteome</keyword>
<reference evidence="2" key="1">
    <citation type="submission" date="2017-02" db="EMBL/GenBank/DDBJ databases">
        <authorList>
            <person name="Varghese N."/>
            <person name="Submissions S."/>
        </authorList>
    </citation>
    <scope>NUCLEOTIDE SEQUENCE [LARGE SCALE GENOMIC DNA]</scope>
    <source>
        <strain evidence="2">DSM 24091</strain>
    </source>
</reference>
<evidence type="ECO:0000313" key="1">
    <source>
        <dbReference type="EMBL" id="SKB71707.1"/>
    </source>
</evidence>
<gene>
    <name evidence="1" type="ORF">SAMN05660841_02009</name>
</gene>
<dbReference type="OrthoDB" id="6710009at2"/>
<dbReference type="Proteomes" id="UP000190150">
    <property type="component" value="Unassembled WGS sequence"/>
</dbReference>
<sequence>MKDIILEVLCSIMGLSAASGIYYEENRLYIVCDDSNYLYTYSIPKKQLDKNLLIDMSNQNERVPKKSKLDLESIFKYKDSLHLLGSMSTSSRTTNFQVALTSFDNAESFSTATLSEKIHSQLGINSKNLNIEGSFLHRDTLYLFNRGNGPEKNNGIILIKKDFLTPIKYIDIPLPEQETGCPAFTDAILVGEKIYFIAAIEQTGSTYEDGQIGDPSLGQ</sequence>
<dbReference type="AlphaFoldDB" id="A0A1T5DJ92"/>
<name>A0A1T5DJ92_9SPHI</name>
<dbReference type="InterPro" id="IPR053851">
    <property type="entry name" value="DUF6929"/>
</dbReference>
<accession>A0A1T5DJ92</accession>
<dbReference type="EMBL" id="FUZF01000007">
    <property type="protein sequence ID" value="SKB71707.1"/>
    <property type="molecule type" value="Genomic_DNA"/>
</dbReference>
<dbReference type="STRING" id="1513896.SAMN05660841_02009"/>
<evidence type="ECO:0000313" key="2">
    <source>
        <dbReference type="Proteomes" id="UP000190150"/>
    </source>
</evidence>